<accession>A0A2N7IHM5</accession>
<dbReference type="RefSeq" id="WP_102559763.1">
    <property type="nucleotide sequence ID" value="NZ_MCYL01000013.1"/>
</dbReference>
<dbReference type="InterPro" id="IPR057253">
    <property type="entry name" value="CoiA-like_N"/>
</dbReference>
<dbReference type="Pfam" id="PF25164">
    <property type="entry name" value="CoiA_N"/>
    <property type="match status" value="1"/>
</dbReference>
<feature type="region of interest" description="Disordered" evidence="1">
    <location>
        <begin position="192"/>
        <end position="211"/>
    </location>
</feature>
<gene>
    <name evidence="3" type="ORF">BCT74_05050</name>
</gene>
<feature type="domain" description="Competence protein CoiA-like N-terminal" evidence="2">
    <location>
        <begin position="32"/>
        <end position="63"/>
    </location>
</feature>
<protein>
    <recommendedName>
        <fullName evidence="2">Competence protein CoiA-like N-terminal domain-containing protein</fullName>
    </recommendedName>
</protein>
<dbReference type="Proteomes" id="UP000235746">
    <property type="component" value="Unassembled WGS sequence"/>
</dbReference>
<evidence type="ECO:0000313" key="3">
    <source>
        <dbReference type="EMBL" id="PML57007.1"/>
    </source>
</evidence>
<proteinExistence type="predicted"/>
<evidence type="ECO:0000259" key="2">
    <source>
        <dbReference type="Pfam" id="PF25164"/>
    </source>
</evidence>
<comment type="caution">
    <text evidence="3">The sequence shown here is derived from an EMBL/GenBank/DDBJ whole genome shotgun (WGS) entry which is preliminary data.</text>
</comment>
<sequence>MAIKTAWALRDNNLVNINQINRDMERGLECGCICVSCSSQLVARMGDHKAYHFAHNSDQNCSFESIQHQLAKLIISQCISHSITTAYSNPIYKQFSYQVSLENVELEKPLAGGQIIADCFVNELSNSTKGSRPFAIEIFYTNKKDSAHVEQYLNLAIPVLEIDVSGMDLHLSWNELRDFVLHDAPREWLKMAPQTSLSHQKEDSDPDTSSIDESWITADGAIDILNELFRESRLYGFVGAIGKCGESTAKRREKIVIQSIDAAIESTDRYVLVRGYVAKNIPVDILVPLDDFEAEALSPTLVVDLDYWGEHHSANWSGIGKWKSKLQFQADQDAENKEQKRLKRLAAKDNELTIEQICKWYKQSSSLSDFYTVLADQTGLELSNLPFMSKDKIMTNWNCPKAVWRAVILLVFVRQGQKLECDMIGYEMCINDAFGCDYRFTENRNKEVYFWLEKHCQALGARRNRLTYQFYKSKLPKSFDAMMIDMINN</sequence>
<evidence type="ECO:0000313" key="4">
    <source>
        <dbReference type="Proteomes" id="UP000235746"/>
    </source>
</evidence>
<reference evidence="4" key="1">
    <citation type="submission" date="2016-07" db="EMBL/GenBank/DDBJ databases">
        <title>Nontailed viruses are major unrecognized killers of bacteria in the ocean.</title>
        <authorList>
            <person name="Kauffman K."/>
            <person name="Hussain F."/>
            <person name="Yang J."/>
            <person name="Arevalo P."/>
            <person name="Brown J."/>
            <person name="Cutler M."/>
            <person name="Kelly L."/>
            <person name="Polz M.F."/>
        </authorList>
    </citation>
    <scope>NUCLEOTIDE SEQUENCE [LARGE SCALE GENOMIC DNA]</scope>
    <source>
        <strain evidence="4">10N.261.51.B8</strain>
    </source>
</reference>
<evidence type="ECO:0000256" key="1">
    <source>
        <dbReference type="SAM" id="MobiDB-lite"/>
    </source>
</evidence>
<dbReference type="EMBL" id="MCYL01000013">
    <property type="protein sequence ID" value="PML57007.1"/>
    <property type="molecule type" value="Genomic_DNA"/>
</dbReference>
<name>A0A2N7IHM5_9VIBR</name>
<dbReference type="AlphaFoldDB" id="A0A2N7IHM5"/>
<organism evidence="3 4">
    <name type="scientific">Vibrio lentus</name>
    <dbReference type="NCBI Taxonomy" id="136468"/>
    <lineage>
        <taxon>Bacteria</taxon>
        <taxon>Pseudomonadati</taxon>
        <taxon>Pseudomonadota</taxon>
        <taxon>Gammaproteobacteria</taxon>
        <taxon>Vibrionales</taxon>
        <taxon>Vibrionaceae</taxon>
        <taxon>Vibrio</taxon>
    </lineage>
</organism>